<reference evidence="1" key="1">
    <citation type="submission" date="2019-08" db="EMBL/GenBank/DDBJ databases">
        <authorList>
            <person name="Kucharzyk K."/>
            <person name="Murdoch R.W."/>
            <person name="Higgins S."/>
            <person name="Loffler F."/>
        </authorList>
    </citation>
    <scope>NUCLEOTIDE SEQUENCE</scope>
</reference>
<accession>A0A644ZI88</accession>
<evidence type="ECO:0000313" key="1">
    <source>
        <dbReference type="EMBL" id="MPM40605.1"/>
    </source>
</evidence>
<sequence>MSQLPHRHIHVVDRLHRQLGFHLLTEVLAVVSRSLQLGEVIGLHVCLVLVDGAVNIGEQLHPPRLPHHRLTQHAQVHGNSAPLFVAVKVAAQVGHENVQRVVCVLLHSGHLHNLRERKVEGGGVKGRVGGSVKHLQADLTLKDQLVSNDLRFIAEDFGPAFQQLLRARPAAGNVHLVGEDEGLFLHRRHQICILLGLLLLDALLRPLLRAVAHGGGARHEHLGGNGQIRPDQNFAGVENAGVGAAQARRSHQLSRRADCAFFQAGSEGDGHL</sequence>
<gene>
    <name evidence="1" type="ORF">SDC9_87249</name>
</gene>
<dbReference type="EMBL" id="VSSQ01009060">
    <property type="protein sequence ID" value="MPM40605.1"/>
    <property type="molecule type" value="Genomic_DNA"/>
</dbReference>
<proteinExistence type="predicted"/>
<comment type="caution">
    <text evidence="1">The sequence shown here is derived from an EMBL/GenBank/DDBJ whole genome shotgun (WGS) entry which is preliminary data.</text>
</comment>
<protein>
    <submittedName>
        <fullName evidence="1">Uncharacterized protein</fullName>
    </submittedName>
</protein>
<dbReference type="AlphaFoldDB" id="A0A644ZI88"/>
<organism evidence="1">
    <name type="scientific">bioreactor metagenome</name>
    <dbReference type="NCBI Taxonomy" id="1076179"/>
    <lineage>
        <taxon>unclassified sequences</taxon>
        <taxon>metagenomes</taxon>
        <taxon>ecological metagenomes</taxon>
    </lineage>
</organism>
<name>A0A644ZI88_9ZZZZ</name>